<evidence type="ECO:0000313" key="13">
    <source>
        <dbReference type="Proteomes" id="UP000244603"/>
    </source>
</evidence>
<dbReference type="Pfam" id="PF23023">
    <property type="entry name" value="Anti-Pycsar_Apyc1"/>
    <property type="match status" value="1"/>
</dbReference>
<evidence type="ECO:0000256" key="5">
    <source>
        <dbReference type="ARBA" id="ARBA00023280"/>
    </source>
</evidence>
<keyword evidence="13" id="KW-1185">Reference proteome</keyword>
<evidence type="ECO:0000256" key="2">
    <source>
        <dbReference type="ARBA" id="ARBA00011738"/>
    </source>
</evidence>
<evidence type="ECO:0000256" key="8">
    <source>
        <dbReference type="ARBA" id="ARBA00034308"/>
    </source>
</evidence>
<dbReference type="GO" id="GO:0042781">
    <property type="term" value="F:3'-tRNA processing endoribonuclease activity"/>
    <property type="evidence" value="ECO:0007669"/>
    <property type="project" value="TreeGrafter"/>
</dbReference>
<evidence type="ECO:0000256" key="3">
    <source>
        <dbReference type="ARBA" id="ARBA00022581"/>
    </source>
</evidence>
<organism evidence="12 13">
    <name type="scientific">Staphylococcus phage phiSA_BS2</name>
    <dbReference type="NCBI Taxonomy" id="2126724"/>
    <lineage>
        <taxon>Viruses</taxon>
        <taxon>Duplodnaviria</taxon>
        <taxon>Heunggongvirae</taxon>
        <taxon>Uroviricota</taxon>
        <taxon>Caudoviricetes</taxon>
        <taxon>Herelleviridae</taxon>
        <taxon>Twortvirinae</taxon>
        <taxon>Baoshanvirus</taxon>
        <taxon>Baoshanvirus BS2</taxon>
    </lineage>
</organism>
<keyword evidence="12" id="KW-0378">Hydrolase</keyword>
<dbReference type="GO" id="GO:0052170">
    <property type="term" value="P:symbiont-mediated suppression of host innate immune response"/>
    <property type="evidence" value="ECO:0007669"/>
    <property type="project" value="UniProtKB-KW"/>
</dbReference>
<dbReference type="PANTHER" id="PTHR46018:SF2">
    <property type="entry name" value="ZINC PHOSPHODIESTERASE ELAC PROTEIN 1"/>
    <property type="match status" value="1"/>
</dbReference>
<dbReference type="Proteomes" id="UP000244603">
    <property type="component" value="Segment"/>
</dbReference>
<evidence type="ECO:0000313" key="12">
    <source>
        <dbReference type="EMBL" id="AVR55475.1"/>
    </source>
</evidence>
<evidence type="ECO:0000256" key="6">
    <source>
        <dbReference type="ARBA" id="ARBA00034221"/>
    </source>
</evidence>
<accession>A0A2R3ZXL7</accession>
<comment type="cofactor">
    <cofactor evidence="1">
        <name>Zn(2+)</name>
        <dbReference type="ChEBI" id="CHEBI:29105"/>
    </cofactor>
</comment>
<gene>
    <name evidence="12" type="ORF">phiSABS2_30</name>
</gene>
<sequence>MFKLKSLGFGSAFNSQEYGNNSWYFIEDNKVFMIDCGSTVFNTFREEGLDNYKEVNIIITHMHTDHVGSLGTLIEWMYYVKGTEVNIIINEELEDDILRYLEIVGIEYNMFNLSVTSDNNNYITKNNIEVIFQKTNHVPQIISYSITLIRNKTEMIVYSGDTTERFEGLNDSLFQHYYQFRKEFPQLELHGLYLDVSINNSPVHSNYLNNTMQSCGMLTEDLKRFDTEVVIMHLDDTVVNYKNQLTREDEYPLIIGG</sequence>
<evidence type="ECO:0000256" key="4">
    <source>
        <dbReference type="ARBA" id="ARBA00022632"/>
    </source>
</evidence>
<dbReference type="SUPFAM" id="SSF56281">
    <property type="entry name" value="Metallo-hydrolase/oxidoreductase"/>
    <property type="match status" value="1"/>
</dbReference>
<comment type="subunit">
    <text evidence="2">Homodimer.</text>
</comment>
<dbReference type="SMART" id="SM00849">
    <property type="entry name" value="Lactamase_B"/>
    <property type="match status" value="1"/>
</dbReference>
<keyword evidence="4" id="KW-1090">Inhibition of host innate immune response by virus</keyword>
<dbReference type="InterPro" id="IPR001279">
    <property type="entry name" value="Metallo-B-lactamas"/>
</dbReference>
<dbReference type="PANTHER" id="PTHR46018">
    <property type="entry name" value="ZINC PHOSPHODIESTERASE ELAC PROTEIN 1"/>
    <property type="match status" value="1"/>
</dbReference>
<protein>
    <recommendedName>
        <fullName evidence="9">Anti-Pycsar protein Apyc1</fullName>
    </recommendedName>
</protein>
<comment type="similarity">
    <text evidence="8">Belongs to the anti-Pycsar protein Apyc1 family.</text>
</comment>
<keyword evidence="5" id="KW-0899">Viral immunoevasion</keyword>
<evidence type="ECO:0000256" key="1">
    <source>
        <dbReference type="ARBA" id="ARBA00001947"/>
    </source>
</evidence>
<feature type="domain" description="Metallo-beta-lactamase" evidence="11">
    <location>
        <begin position="20"/>
        <end position="207"/>
    </location>
</feature>
<comment type="catalytic activity">
    <reaction evidence="6">
        <text>3',5'-cyclic CMP + H2O = CMP + H(+)</text>
        <dbReference type="Rhea" id="RHEA:72675"/>
        <dbReference type="ChEBI" id="CHEBI:15377"/>
        <dbReference type="ChEBI" id="CHEBI:15378"/>
        <dbReference type="ChEBI" id="CHEBI:58003"/>
        <dbReference type="ChEBI" id="CHEBI:60377"/>
    </reaction>
    <physiologicalReaction direction="left-to-right" evidence="6">
        <dbReference type="Rhea" id="RHEA:72676"/>
    </physiologicalReaction>
</comment>
<evidence type="ECO:0000256" key="7">
    <source>
        <dbReference type="ARBA" id="ARBA00034293"/>
    </source>
</evidence>
<dbReference type="InterPro" id="IPR036866">
    <property type="entry name" value="RibonucZ/Hydroxyglut_hydro"/>
</dbReference>
<dbReference type="EMBL" id="MH028956">
    <property type="protein sequence ID" value="AVR55475.1"/>
    <property type="molecule type" value="Genomic_DNA"/>
</dbReference>
<evidence type="ECO:0000256" key="9">
    <source>
        <dbReference type="ARBA" id="ARBA00034340"/>
    </source>
</evidence>
<keyword evidence="3" id="KW-0945">Host-virus interaction</keyword>
<dbReference type="Gene3D" id="3.60.15.10">
    <property type="entry name" value="Ribonuclease Z/Hydroxyacylglutathione hydrolase-like"/>
    <property type="match status" value="1"/>
</dbReference>
<evidence type="ECO:0000256" key="10">
    <source>
        <dbReference type="ARBA" id="ARBA00048505"/>
    </source>
</evidence>
<reference evidence="12 13" key="1">
    <citation type="submission" date="2018-03" db="EMBL/GenBank/DDBJ databases">
        <title>Isolation,the biological characteristics and genomics of two new strains of lysate Staphylococcus aureus phage.</title>
        <authorList>
            <person name="Jin X."/>
            <person name="Zhang C."/>
            <person name="Wang X."/>
            <person name="Zhong J."/>
        </authorList>
    </citation>
    <scope>NUCLEOTIDE SEQUENCE [LARGE SCALE GENOMIC DNA]</scope>
</reference>
<proteinExistence type="inferred from homology"/>
<comment type="catalytic activity">
    <reaction evidence="10">
        <text>3',5'-cyclic UMP + H2O = UMP + H(+)</text>
        <dbReference type="Rhea" id="RHEA:70575"/>
        <dbReference type="ChEBI" id="CHEBI:15377"/>
        <dbReference type="ChEBI" id="CHEBI:15378"/>
        <dbReference type="ChEBI" id="CHEBI:57865"/>
        <dbReference type="ChEBI" id="CHEBI:184387"/>
    </reaction>
    <physiologicalReaction direction="left-to-right" evidence="10">
        <dbReference type="Rhea" id="RHEA:70576"/>
    </physiologicalReaction>
</comment>
<name>A0A2R3ZXL7_9CAUD</name>
<evidence type="ECO:0000259" key="11">
    <source>
        <dbReference type="SMART" id="SM00849"/>
    </source>
</evidence>
<comment type="function">
    <text evidence="7">Counteracts the host Pycsar antiviral defense system. Phosphodiesterase that enables metal-dependent hydrolysis of host cyclic nucleotide Pycsar defense signals such as cCMP and cUMP.</text>
</comment>